<dbReference type="AlphaFoldDB" id="A0A9P4UH01"/>
<feature type="compositionally biased region" description="Basic residues" evidence="1">
    <location>
        <begin position="66"/>
        <end position="75"/>
    </location>
</feature>
<keyword evidence="4" id="KW-1185">Reference proteome</keyword>
<name>A0A9P4UH01_9PLEO</name>
<gene>
    <name evidence="3" type="ORF">P171DRAFT_429018</name>
</gene>
<dbReference type="EMBL" id="MU001495">
    <property type="protein sequence ID" value="KAF2449078.1"/>
    <property type="molecule type" value="Genomic_DNA"/>
</dbReference>
<feature type="chain" id="PRO_5040452819" evidence="2">
    <location>
        <begin position="24"/>
        <end position="404"/>
    </location>
</feature>
<feature type="compositionally biased region" description="Gly residues" evidence="1">
    <location>
        <begin position="80"/>
        <end position="92"/>
    </location>
</feature>
<evidence type="ECO:0000256" key="1">
    <source>
        <dbReference type="SAM" id="MobiDB-lite"/>
    </source>
</evidence>
<evidence type="ECO:0000313" key="4">
    <source>
        <dbReference type="Proteomes" id="UP000799764"/>
    </source>
</evidence>
<protein>
    <submittedName>
        <fullName evidence="3">Uncharacterized protein</fullName>
    </submittedName>
</protein>
<evidence type="ECO:0000313" key="3">
    <source>
        <dbReference type="EMBL" id="KAF2449078.1"/>
    </source>
</evidence>
<dbReference type="Proteomes" id="UP000799764">
    <property type="component" value="Unassembled WGS sequence"/>
</dbReference>
<evidence type="ECO:0000256" key="2">
    <source>
        <dbReference type="SAM" id="SignalP"/>
    </source>
</evidence>
<keyword evidence="2" id="KW-0732">Signal</keyword>
<feature type="signal peptide" evidence="2">
    <location>
        <begin position="1"/>
        <end position="23"/>
    </location>
</feature>
<comment type="caution">
    <text evidence="3">The sequence shown here is derived from an EMBL/GenBank/DDBJ whole genome shotgun (WGS) entry which is preliminary data.</text>
</comment>
<feature type="region of interest" description="Disordered" evidence="1">
    <location>
        <begin position="62"/>
        <end position="165"/>
    </location>
</feature>
<dbReference type="OrthoDB" id="3694677at2759"/>
<reference evidence="3" key="1">
    <citation type="journal article" date="2020" name="Stud. Mycol.">
        <title>101 Dothideomycetes genomes: a test case for predicting lifestyles and emergence of pathogens.</title>
        <authorList>
            <person name="Haridas S."/>
            <person name="Albert R."/>
            <person name="Binder M."/>
            <person name="Bloem J."/>
            <person name="Labutti K."/>
            <person name="Salamov A."/>
            <person name="Andreopoulos B."/>
            <person name="Baker S."/>
            <person name="Barry K."/>
            <person name="Bills G."/>
            <person name="Bluhm B."/>
            <person name="Cannon C."/>
            <person name="Castanera R."/>
            <person name="Culley D."/>
            <person name="Daum C."/>
            <person name="Ezra D."/>
            <person name="Gonzalez J."/>
            <person name="Henrissat B."/>
            <person name="Kuo A."/>
            <person name="Liang C."/>
            <person name="Lipzen A."/>
            <person name="Lutzoni F."/>
            <person name="Magnuson J."/>
            <person name="Mondo S."/>
            <person name="Nolan M."/>
            <person name="Ohm R."/>
            <person name="Pangilinan J."/>
            <person name="Park H.-J."/>
            <person name="Ramirez L."/>
            <person name="Alfaro M."/>
            <person name="Sun H."/>
            <person name="Tritt A."/>
            <person name="Yoshinaga Y."/>
            <person name="Zwiers L.-H."/>
            <person name="Turgeon B."/>
            <person name="Goodwin S."/>
            <person name="Spatafora J."/>
            <person name="Crous P."/>
            <person name="Grigoriev I."/>
        </authorList>
    </citation>
    <scope>NUCLEOTIDE SEQUENCE</scope>
    <source>
        <strain evidence="3">CBS 690.94</strain>
    </source>
</reference>
<organism evidence="3 4">
    <name type="scientific">Karstenula rhodostoma CBS 690.94</name>
    <dbReference type="NCBI Taxonomy" id="1392251"/>
    <lineage>
        <taxon>Eukaryota</taxon>
        <taxon>Fungi</taxon>
        <taxon>Dikarya</taxon>
        <taxon>Ascomycota</taxon>
        <taxon>Pezizomycotina</taxon>
        <taxon>Dothideomycetes</taxon>
        <taxon>Pleosporomycetidae</taxon>
        <taxon>Pleosporales</taxon>
        <taxon>Massarineae</taxon>
        <taxon>Didymosphaeriaceae</taxon>
        <taxon>Karstenula</taxon>
    </lineage>
</organism>
<sequence>MNLKLLDTILLGLLATQAPLVDSRSIPSSVRCLEPDSPGPCLNQSIPPVFRVPIHPAVIDNDLHKRAGGRPKAKPKVQVGSGGGNRSGGGTTEGQRAGTVGNKDESQAKSGGSSDPQGGGKVHGTTSGSQGGGKTSGSQEGPPSKRNNDNKPAQTPEKMDTKGIKLDEEELRNMFKKRIRDNGLEDAENYFFYTGTFPIEAVEHLRPLYSMRLKDPEGSLGAPTQEDVDYAKKHLPAMNDIRAQPKSQINPSIKPIVTDKDLLGMDYYWAANSKAYAQIAKGNAILAIRLERNINQAGYNERGTFWWTWEIAELTRNPNIDNIKIIPIDSKYGASKDGRPDPIAVGKPMTVWSKGDPPLSFPADLEHVMARPGEGLSYDEVFEVNTIARAPPEWEQIKGTFGPH</sequence>
<accession>A0A9P4UH01</accession>
<proteinExistence type="predicted"/>